<dbReference type="InterPro" id="IPR011701">
    <property type="entry name" value="MFS"/>
</dbReference>
<dbReference type="SUPFAM" id="SSF103473">
    <property type="entry name" value="MFS general substrate transporter"/>
    <property type="match status" value="1"/>
</dbReference>
<evidence type="ECO:0000259" key="6">
    <source>
        <dbReference type="PROSITE" id="PS50850"/>
    </source>
</evidence>
<feature type="transmembrane region" description="Helical" evidence="5">
    <location>
        <begin position="240"/>
        <end position="257"/>
    </location>
</feature>
<organism evidence="7 8">
    <name type="scientific">Sphaerisporangium album</name>
    <dbReference type="NCBI Taxonomy" id="509200"/>
    <lineage>
        <taxon>Bacteria</taxon>
        <taxon>Bacillati</taxon>
        <taxon>Actinomycetota</taxon>
        <taxon>Actinomycetes</taxon>
        <taxon>Streptosporangiales</taxon>
        <taxon>Streptosporangiaceae</taxon>
        <taxon>Sphaerisporangium</taxon>
    </lineage>
</organism>
<dbReference type="CDD" id="cd06174">
    <property type="entry name" value="MFS"/>
    <property type="match status" value="1"/>
</dbReference>
<feature type="transmembrane region" description="Helical" evidence="5">
    <location>
        <begin position="57"/>
        <end position="78"/>
    </location>
</feature>
<dbReference type="AlphaFoldDB" id="A0A367FPN7"/>
<keyword evidence="4 5" id="KW-0472">Membrane</keyword>
<dbReference type="GO" id="GO:0022857">
    <property type="term" value="F:transmembrane transporter activity"/>
    <property type="evidence" value="ECO:0007669"/>
    <property type="project" value="InterPro"/>
</dbReference>
<keyword evidence="8" id="KW-1185">Reference proteome</keyword>
<comment type="subcellular location">
    <subcellularLocation>
        <location evidence="1">Cell membrane</location>
        <topology evidence="1">Multi-pass membrane protein</topology>
    </subcellularLocation>
</comment>
<evidence type="ECO:0000256" key="2">
    <source>
        <dbReference type="ARBA" id="ARBA00022692"/>
    </source>
</evidence>
<keyword evidence="3 5" id="KW-1133">Transmembrane helix</keyword>
<dbReference type="GO" id="GO:0005886">
    <property type="term" value="C:plasma membrane"/>
    <property type="evidence" value="ECO:0007669"/>
    <property type="project" value="UniProtKB-SubCell"/>
</dbReference>
<evidence type="ECO:0000256" key="5">
    <source>
        <dbReference type="SAM" id="Phobius"/>
    </source>
</evidence>
<dbReference type="Gene3D" id="1.20.1250.20">
    <property type="entry name" value="MFS general substrate transporter like domains"/>
    <property type="match status" value="1"/>
</dbReference>
<sequence>MTGPLRVTGPDDLARPYHPLSPGAALRRYGLISALTWLPPGLMISAMVLLMSSRGLGLAEIGVVMSCYSVTVIVLELPTGGLADVLGRRVVLAAAALFMMAGMGLLAVAGSFWPFVAASVLKGIARALSSGPPQAWYVDTLHAAEGPDADLKPGLARGSAMSGASLCAGTLVGGVLPLVVPWGLVAPMVAASASAVVLFVVVLVAMPEPPHRRPSLRSVLRDVPVTMAAGLRLGVADRGLRRLLFVAFTLGIALSSVEVLTPGRLAELTGDLEPASFLYGLVAAAGFGASAVGSWIAPGVVRLLRGPVPAAIAGTAAGACALGGLAASATLTGAAGVAATMAAYVLLFAAGAVPELVRNEMMHRRVASAHRATLMSVDSLQLQFGGTTAMLGIGFLASRAGVGAGWAVVAVLVLASALLYVRVPSSGAHPE</sequence>
<evidence type="ECO:0000313" key="8">
    <source>
        <dbReference type="Proteomes" id="UP000253094"/>
    </source>
</evidence>
<dbReference type="EMBL" id="QOIL01000003">
    <property type="protein sequence ID" value="RCG32363.1"/>
    <property type="molecule type" value="Genomic_DNA"/>
</dbReference>
<feature type="transmembrane region" description="Helical" evidence="5">
    <location>
        <begin position="403"/>
        <end position="421"/>
    </location>
</feature>
<dbReference type="PANTHER" id="PTHR23530:SF1">
    <property type="entry name" value="PERMEASE, MAJOR FACILITATOR SUPERFAMILY-RELATED"/>
    <property type="match status" value="1"/>
</dbReference>
<dbReference type="OrthoDB" id="3513479at2"/>
<feature type="transmembrane region" description="Helical" evidence="5">
    <location>
        <begin position="185"/>
        <end position="206"/>
    </location>
</feature>
<dbReference type="PROSITE" id="PS50850">
    <property type="entry name" value="MFS"/>
    <property type="match status" value="1"/>
</dbReference>
<protein>
    <submittedName>
        <fullName evidence="7">MFS transporter</fullName>
    </submittedName>
</protein>
<evidence type="ECO:0000256" key="1">
    <source>
        <dbReference type="ARBA" id="ARBA00004651"/>
    </source>
</evidence>
<comment type="caution">
    <text evidence="7">The sequence shown here is derived from an EMBL/GenBank/DDBJ whole genome shotgun (WGS) entry which is preliminary data.</text>
</comment>
<feature type="transmembrane region" description="Helical" evidence="5">
    <location>
        <begin position="277"/>
        <end position="296"/>
    </location>
</feature>
<evidence type="ECO:0000256" key="4">
    <source>
        <dbReference type="ARBA" id="ARBA00023136"/>
    </source>
</evidence>
<gene>
    <name evidence="7" type="ORF">DQ384_07680</name>
</gene>
<feature type="domain" description="Major facilitator superfamily (MFS) profile" evidence="6">
    <location>
        <begin position="25"/>
        <end position="427"/>
    </location>
</feature>
<dbReference type="Proteomes" id="UP000253094">
    <property type="component" value="Unassembled WGS sequence"/>
</dbReference>
<dbReference type="Pfam" id="PF07690">
    <property type="entry name" value="MFS_1"/>
    <property type="match status" value="1"/>
</dbReference>
<dbReference type="InterPro" id="IPR020846">
    <property type="entry name" value="MFS_dom"/>
</dbReference>
<name>A0A367FPN7_9ACTN</name>
<feature type="transmembrane region" description="Helical" evidence="5">
    <location>
        <begin position="29"/>
        <end position="50"/>
    </location>
</feature>
<reference evidence="7 8" key="1">
    <citation type="submission" date="2018-06" db="EMBL/GenBank/DDBJ databases">
        <title>Sphaerisporangium craniellae sp. nov., isolated from a marine sponge in the South China Sea.</title>
        <authorList>
            <person name="Li L."/>
        </authorList>
    </citation>
    <scope>NUCLEOTIDE SEQUENCE [LARGE SCALE GENOMIC DNA]</scope>
    <source>
        <strain evidence="7 8">CCTCC AA 208026</strain>
    </source>
</reference>
<dbReference type="PROSITE" id="PS00216">
    <property type="entry name" value="SUGAR_TRANSPORT_1"/>
    <property type="match status" value="1"/>
</dbReference>
<dbReference type="InterPro" id="IPR053160">
    <property type="entry name" value="MFS_DHA3_Transporter"/>
</dbReference>
<feature type="transmembrane region" description="Helical" evidence="5">
    <location>
        <begin position="90"/>
        <end position="116"/>
    </location>
</feature>
<feature type="transmembrane region" description="Helical" evidence="5">
    <location>
        <begin position="333"/>
        <end position="353"/>
    </location>
</feature>
<evidence type="ECO:0000313" key="7">
    <source>
        <dbReference type="EMBL" id="RCG32363.1"/>
    </source>
</evidence>
<proteinExistence type="predicted"/>
<dbReference type="PANTHER" id="PTHR23530">
    <property type="entry name" value="TRANSPORT PROTEIN-RELATED"/>
    <property type="match status" value="1"/>
</dbReference>
<evidence type="ECO:0000256" key="3">
    <source>
        <dbReference type="ARBA" id="ARBA00022989"/>
    </source>
</evidence>
<dbReference type="InterPro" id="IPR036259">
    <property type="entry name" value="MFS_trans_sf"/>
</dbReference>
<keyword evidence="2 5" id="KW-0812">Transmembrane</keyword>
<dbReference type="RefSeq" id="WP_114027977.1">
    <property type="nucleotide sequence ID" value="NZ_QOIL01000003.1"/>
</dbReference>
<dbReference type="InterPro" id="IPR005829">
    <property type="entry name" value="Sugar_transporter_CS"/>
</dbReference>
<accession>A0A367FPN7</accession>
<feature type="transmembrane region" description="Helical" evidence="5">
    <location>
        <begin position="308"/>
        <end position="327"/>
    </location>
</feature>
<feature type="transmembrane region" description="Helical" evidence="5">
    <location>
        <begin position="374"/>
        <end position="397"/>
    </location>
</feature>